<dbReference type="Pfam" id="PF09388">
    <property type="entry name" value="SpoOE-like"/>
    <property type="match status" value="1"/>
</dbReference>
<organism evidence="1 2">
    <name type="scientific">Paenibacillus pseudetheri</name>
    <dbReference type="NCBI Taxonomy" id="2897682"/>
    <lineage>
        <taxon>Bacteria</taxon>
        <taxon>Bacillati</taxon>
        <taxon>Bacillota</taxon>
        <taxon>Bacilli</taxon>
        <taxon>Bacillales</taxon>
        <taxon>Paenibacillaceae</taxon>
        <taxon>Paenibacillus</taxon>
    </lineage>
</organism>
<accession>A0ABM9B755</accession>
<evidence type="ECO:0000313" key="1">
    <source>
        <dbReference type="EMBL" id="CAH1054344.1"/>
    </source>
</evidence>
<dbReference type="InterPro" id="IPR036638">
    <property type="entry name" value="HLH_DNA-bd_sf"/>
</dbReference>
<dbReference type="EMBL" id="CAKMAB010000002">
    <property type="protein sequence ID" value="CAH1054344.1"/>
    <property type="molecule type" value="Genomic_DNA"/>
</dbReference>
<keyword evidence="2" id="KW-1185">Reference proteome</keyword>
<evidence type="ECO:0008006" key="3">
    <source>
        <dbReference type="Google" id="ProtNLM"/>
    </source>
</evidence>
<protein>
    <recommendedName>
        <fullName evidence="3">Aspartyl-phosphate phosphatase Spo0E family protein</fullName>
    </recommendedName>
</protein>
<dbReference type="RefSeq" id="WP_234530858.1">
    <property type="nucleotide sequence ID" value="NZ_CAKMAB010000002.1"/>
</dbReference>
<dbReference type="SUPFAM" id="SSF140500">
    <property type="entry name" value="BAS1536-like"/>
    <property type="match status" value="1"/>
</dbReference>
<gene>
    <name evidence="1" type="ORF">PAECIP111894_00489</name>
</gene>
<dbReference type="Gene3D" id="4.10.280.10">
    <property type="entry name" value="Helix-loop-helix DNA-binding domain"/>
    <property type="match status" value="1"/>
</dbReference>
<name>A0ABM9B755_9BACL</name>
<proteinExistence type="predicted"/>
<dbReference type="InterPro" id="IPR018540">
    <property type="entry name" value="Spo0E-like"/>
</dbReference>
<sequence length="79" mass="9262">MTLYQGSSEKAYRRDYREDELFVTIESLRCELLEVAEQRSLSDHAVLELSERLDSYILLAQHKMMENLRSRKASATAYC</sequence>
<evidence type="ECO:0000313" key="2">
    <source>
        <dbReference type="Proteomes" id="UP000838749"/>
    </source>
</evidence>
<dbReference type="Proteomes" id="UP000838749">
    <property type="component" value="Unassembled WGS sequence"/>
</dbReference>
<comment type="caution">
    <text evidence="1">The sequence shown here is derived from an EMBL/GenBank/DDBJ whole genome shotgun (WGS) entry which is preliminary data.</text>
</comment>
<dbReference type="InterPro" id="IPR037208">
    <property type="entry name" value="Spo0E-like_sf"/>
</dbReference>
<reference evidence="1" key="1">
    <citation type="submission" date="2021-12" db="EMBL/GenBank/DDBJ databases">
        <authorList>
            <person name="Criscuolo A."/>
        </authorList>
    </citation>
    <scope>NUCLEOTIDE SEQUENCE</scope>
    <source>
        <strain evidence="1">CIP111894</strain>
    </source>
</reference>